<name>A0A2K1JLI2_PHYPA</name>
<dbReference type="GO" id="GO:0004553">
    <property type="term" value="F:hydrolase activity, hydrolyzing O-glycosyl compounds"/>
    <property type="evidence" value="ECO:0000318"/>
    <property type="project" value="GO_Central"/>
</dbReference>
<dbReference type="PaxDb" id="3218-PP1S5_330V6.1"/>
<dbReference type="Pfam" id="PF13802">
    <property type="entry name" value="Gal_mutarotas_2"/>
    <property type="match status" value="1"/>
</dbReference>
<feature type="domain" description="DUF5110" evidence="7">
    <location>
        <begin position="748"/>
        <end position="822"/>
    </location>
</feature>
<dbReference type="Gene3D" id="2.60.40.1180">
    <property type="entry name" value="Golgi alpha-mannosidase II"/>
    <property type="match status" value="2"/>
</dbReference>
<dbReference type="EMBL" id="ABEU02000013">
    <property type="protein sequence ID" value="PNR42391.1"/>
    <property type="molecule type" value="Genomic_DNA"/>
</dbReference>
<dbReference type="AlphaFoldDB" id="A0A2K1JLI2"/>
<dbReference type="InterPro" id="IPR030458">
    <property type="entry name" value="Glyco_hydro_31_AS"/>
</dbReference>
<evidence type="ECO:0000313" key="9">
    <source>
        <dbReference type="EMBL" id="PNR42391.1"/>
    </source>
</evidence>
<reference evidence="9 11" key="1">
    <citation type="journal article" date="2008" name="Science">
        <title>The Physcomitrella genome reveals evolutionary insights into the conquest of land by plants.</title>
        <authorList>
            <person name="Rensing S."/>
            <person name="Lang D."/>
            <person name="Zimmer A."/>
            <person name="Terry A."/>
            <person name="Salamov A."/>
            <person name="Shapiro H."/>
            <person name="Nishiyama T."/>
            <person name="Perroud P.-F."/>
            <person name="Lindquist E."/>
            <person name="Kamisugi Y."/>
            <person name="Tanahashi T."/>
            <person name="Sakakibara K."/>
            <person name="Fujita T."/>
            <person name="Oishi K."/>
            <person name="Shin-I T."/>
            <person name="Kuroki Y."/>
            <person name="Toyoda A."/>
            <person name="Suzuki Y."/>
            <person name="Hashimoto A."/>
            <person name="Yamaguchi K."/>
            <person name="Sugano A."/>
            <person name="Kohara Y."/>
            <person name="Fujiyama A."/>
            <person name="Anterola A."/>
            <person name="Aoki S."/>
            <person name="Ashton N."/>
            <person name="Barbazuk W.B."/>
            <person name="Barker E."/>
            <person name="Bennetzen J."/>
            <person name="Bezanilla M."/>
            <person name="Blankenship R."/>
            <person name="Cho S.H."/>
            <person name="Dutcher S."/>
            <person name="Estelle M."/>
            <person name="Fawcett J.A."/>
            <person name="Gundlach H."/>
            <person name="Hanada K."/>
            <person name="Heyl A."/>
            <person name="Hicks K.A."/>
            <person name="Hugh J."/>
            <person name="Lohr M."/>
            <person name="Mayer K."/>
            <person name="Melkozernov A."/>
            <person name="Murata T."/>
            <person name="Nelson D."/>
            <person name="Pils B."/>
            <person name="Prigge M."/>
            <person name="Reiss B."/>
            <person name="Renner T."/>
            <person name="Rombauts S."/>
            <person name="Rushton P."/>
            <person name="Sanderfoot A."/>
            <person name="Schween G."/>
            <person name="Shiu S.-H."/>
            <person name="Stueber K."/>
            <person name="Theodoulou F.L."/>
            <person name="Tu H."/>
            <person name="Van de Peer Y."/>
            <person name="Verrier P.J."/>
            <person name="Waters E."/>
            <person name="Wood A."/>
            <person name="Yang L."/>
            <person name="Cove D."/>
            <person name="Cuming A."/>
            <person name="Hasebe M."/>
            <person name="Lucas S."/>
            <person name="Mishler D.B."/>
            <person name="Reski R."/>
            <person name="Grigoriev I."/>
            <person name="Quatrano R.S."/>
            <person name="Boore J.L."/>
        </authorList>
    </citation>
    <scope>NUCLEOTIDE SEQUENCE [LARGE SCALE GENOMIC DNA]</scope>
    <source>
        <strain evidence="10 11">cv. Gransden 2004</strain>
    </source>
</reference>
<proteinExistence type="inferred from homology"/>
<dbReference type="Gene3D" id="3.20.20.80">
    <property type="entry name" value="Glycosidases"/>
    <property type="match status" value="1"/>
</dbReference>
<dbReference type="SUPFAM" id="SSF74650">
    <property type="entry name" value="Galactose mutarotase-like"/>
    <property type="match status" value="1"/>
</dbReference>
<dbReference type="GeneID" id="112290892"/>
<dbReference type="Gene3D" id="2.60.40.1760">
    <property type="entry name" value="glycosyl hydrolase (family 31)"/>
    <property type="match status" value="1"/>
</dbReference>
<evidence type="ECO:0000259" key="7">
    <source>
        <dbReference type="Pfam" id="PF17137"/>
    </source>
</evidence>
<evidence type="ECO:0000256" key="4">
    <source>
        <dbReference type="SAM" id="SignalP"/>
    </source>
</evidence>
<dbReference type="SUPFAM" id="SSF51445">
    <property type="entry name" value="(Trans)glycosidases"/>
    <property type="match status" value="1"/>
</dbReference>
<dbReference type="FunCoup" id="A0A2K1JLI2">
    <property type="interactions" value="285"/>
</dbReference>
<evidence type="ECO:0000259" key="5">
    <source>
        <dbReference type="Pfam" id="PF01055"/>
    </source>
</evidence>
<dbReference type="Gramene" id="Pp3c13_11140V3.1">
    <property type="protein sequence ID" value="Pp3c13_11140V3.1"/>
    <property type="gene ID" value="Pp3c13_11140"/>
</dbReference>
<protein>
    <recommendedName>
        <fullName evidence="12">Glycoside hydrolase family 31 N-terminal domain-containing protein</fullName>
    </recommendedName>
</protein>
<evidence type="ECO:0008006" key="12">
    <source>
        <dbReference type="Google" id="ProtNLM"/>
    </source>
</evidence>
<dbReference type="InterPro" id="IPR025887">
    <property type="entry name" value="Glyco_hydro_31_N_dom"/>
</dbReference>
<dbReference type="PROSITE" id="PS00129">
    <property type="entry name" value="GLYCOSYL_HYDROL_F31_1"/>
    <property type="match status" value="1"/>
</dbReference>
<evidence type="ECO:0000313" key="11">
    <source>
        <dbReference type="Proteomes" id="UP000006727"/>
    </source>
</evidence>
<evidence type="ECO:0000256" key="2">
    <source>
        <dbReference type="ARBA" id="ARBA00022801"/>
    </source>
</evidence>
<feature type="domain" description="Glycosyl hydrolase family 31 C-terminal" evidence="8">
    <location>
        <begin position="654"/>
        <end position="730"/>
    </location>
</feature>
<dbReference type="KEGG" id="ppp:112290892"/>
<dbReference type="RefSeq" id="XP_024393500.1">
    <property type="nucleotide sequence ID" value="XM_024537732.2"/>
</dbReference>
<reference evidence="10" key="3">
    <citation type="submission" date="2020-12" db="UniProtKB">
        <authorList>
            <consortium name="EnsemblPlants"/>
        </authorList>
    </citation>
    <scope>IDENTIFICATION</scope>
</reference>
<keyword evidence="3" id="KW-0326">Glycosidase</keyword>
<gene>
    <name evidence="10" type="primary">LOC112290892</name>
    <name evidence="9" type="ORF">PHYPA_017220</name>
</gene>
<evidence type="ECO:0000259" key="8">
    <source>
        <dbReference type="Pfam" id="PF21365"/>
    </source>
</evidence>
<comment type="similarity">
    <text evidence="1">Belongs to the glycosyl hydrolase 31 family.</text>
</comment>
<dbReference type="GO" id="GO:0005975">
    <property type="term" value="P:carbohydrate metabolic process"/>
    <property type="evidence" value="ECO:0007669"/>
    <property type="project" value="InterPro"/>
</dbReference>
<feature type="domain" description="Glycoside hydrolase family 31 TIM barrel" evidence="5">
    <location>
        <begin position="317"/>
        <end position="646"/>
    </location>
</feature>
<dbReference type="Pfam" id="PF01055">
    <property type="entry name" value="Glyco_hydro_31_2nd"/>
    <property type="match status" value="1"/>
</dbReference>
<dbReference type="InterPro" id="IPR013780">
    <property type="entry name" value="Glyco_hydro_b"/>
</dbReference>
<dbReference type="GO" id="GO:0030246">
    <property type="term" value="F:carbohydrate binding"/>
    <property type="evidence" value="ECO:0007669"/>
    <property type="project" value="InterPro"/>
</dbReference>
<dbReference type="EnsemblPlants" id="Pp3c13_11140V3.1">
    <property type="protein sequence ID" value="Pp3c13_11140V3.1"/>
    <property type="gene ID" value="Pp3c13_11140"/>
</dbReference>
<dbReference type="InterPro" id="IPR000322">
    <property type="entry name" value="Glyco_hydro_31_TIM"/>
</dbReference>
<dbReference type="CDD" id="cd06604">
    <property type="entry name" value="GH31_glucosidase_II_MalA"/>
    <property type="match status" value="1"/>
</dbReference>
<sequence>MFQILLCCLHQLPPSAAGALHLHPSLLPFSPSFPLNASALCFSSPSRPLSHLCWTRRRSCNLSVSGHDQLASGVAACCGRSGFWSRRSFLSANPVFSSVIGSGKYSKFQHIRPPRLSALRAVSTDAQDTSSRRIAPASMIPACLSIIEKSVFRFDESELARKEAAPSVSCLNPCLREEEIKVESNEPEFIPAFDSDGANQIVTLQLPSGTTFYGTGEVGGSVERTGKRIYSWNTDAWGYNQNTTSLYQSHPWVFSVLPNGQAFGVLADTTRRCEIDLRKEAVIKIMAAAPFPVITFGPFPTPEALMTSLSHAIGTMQLPPMWALGYQQCRWSYETAARVAEVATTFREKKIPCDVLWMDIDYMQGFRCFTFDKDAFPDPKGLSDELHSKGFKGVWMLDPGIMADKGYKAYDLGCEADVWIQTADGKPYVGECWPGPVVFPDFLNKRTREWWAKLVKDFVPVGVDGIWNDMNEPAVFKTVSKTMPETNIHRGDEEVGGRQDHSHYHNVYGMFQARSTYEGMLLANENKRPFVLTRAAFIGSHRYAATWTGDNLANWEHLWMSIPMTLNLGLSGQPFSGPDIGGFAGDSTPKLFARWMGLGAMLPFARGHSEQGTIDQEPWSFGPEVEDLSRFALNRRYRLLPHFYTLFYKAHTTGVPVMTPVFFADPTDPKLRKVDDSFLLGSLLVKTWPTPKNRDSNAAFELPKGIWQRFHFDDDHPELPLLFLKGGSIIPTGPVIQCVAEASPTDTVTLLIALDGKGDATGVLYEDDGDGFGYKNGDYLITHYEARTVQAADTKHGKIMIRVASTEGRRERPKRTLHVRLLVGENVQVEGECIDGEELTIQLPTENEINRSIEMNREIGSSNLERIQSSLEEAYGGRHPIMGVGAVKMPEDLDKGNVFVKVVPWLGGHIMSMIHKPSGYDWMEGRLENGGYEEFSGTEFRSSGWNEEYKVVKRELAQTMGYEILGMEGDIGGGLVLAREILLPRDSLNKVKISSSIVARSVGAGSGGFSRLVRLRIHPMFKIVHPMASYIKYTAIDGTARELKPNMTFDDFSILGSDRPNGEWMLLDSETGLAIVNTFDVKEVELCHVKWGPGSVTLELWSEERPVSKDTPLSISHEYNLIDTTEEYA</sequence>
<dbReference type="InterPro" id="IPR033403">
    <property type="entry name" value="DUF5110"/>
</dbReference>
<keyword evidence="4" id="KW-0732">Signal</keyword>
<feature type="domain" description="Glycoside hydrolase family 31 N-terminal" evidence="6">
    <location>
        <begin position="201"/>
        <end position="276"/>
    </location>
</feature>
<accession>A0A2K1JLI2</accession>
<dbReference type="OrthoDB" id="1334205at2759"/>
<feature type="chain" id="PRO_5043158133" description="Glycoside hydrolase family 31 N-terminal domain-containing protein" evidence="4">
    <location>
        <begin position="19"/>
        <end position="1129"/>
    </location>
</feature>
<evidence type="ECO:0000256" key="1">
    <source>
        <dbReference type="ARBA" id="ARBA00007806"/>
    </source>
</evidence>
<dbReference type="InterPro" id="IPR011013">
    <property type="entry name" value="Gal_mutarotase_sf_dom"/>
</dbReference>
<dbReference type="Gramene" id="Pp3c13_11140V3.2">
    <property type="protein sequence ID" value="Pp3c13_11140V3.2"/>
    <property type="gene ID" value="Pp3c13_11140"/>
</dbReference>
<feature type="signal peptide" evidence="4">
    <location>
        <begin position="1"/>
        <end position="18"/>
    </location>
</feature>
<dbReference type="EnsemblPlants" id="Pp3c13_11140V3.2">
    <property type="protein sequence ID" value="Pp3c13_11140V3.2"/>
    <property type="gene ID" value="Pp3c13_11140"/>
</dbReference>
<dbReference type="PANTHER" id="PTHR22762:SF120">
    <property type="entry name" value="HETEROGLYCAN GLUCOSIDASE 1"/>
    <property type="match status" value="1"/>
</dbReference>
<evidence type="ECO:0000259" key="6">
    <source>
        <dbReference type="Pfam" id="PF13802"/>
    </source>
</evidence>
<dbReference type="InterPro" id="IPR017853">
    <property type="entry name" value="GH"/>
</dbReference>
<dbReference type="InterPro" id="IPR048395">
    <property type="entry name" value="Glyco_hydro_31_C"/>
</dbReference>
<evidence type="ECO:0000313" key="10">
    <source>
        <dbReference type="EnsemblPlants" id="Pp3c13_11140V3.1"/>
    </source>
</evidence>
<evidence type="ECO:0000256" key="3">
    <source>
        <dbReference type="ARBA" id="ARBA00023295"/>
    </source>
</evidence>
<keyword evidence="2" id="KW-0378">Hydrolase</keyword>
<reference evidence="9 11" key="2">
    <citation type="journal article" date="2018" name="Plant J.">
        <title>The Physcomitrella patens chromosome-scale assembly reveals moss genome structure and evolution.</title>
        <authorList>
            <person name="Lang D."/>
            <person name="Ullrich K.K."/>
            <person name="Murat F."/>
            <person name="Fuchs J."/>
            <person name="Jenkins J."/>
            <person name="Haas F.B."/>
            <person name="Piednoel M."/>
            <person name="Gundlach H."/>
            <person name="Van Bel M."/>
            <person name="Meyberg R."/>
            <person name="Vives C."/>
            <person name="Morata J."/>
            <person name="Symeonidi A."/>
            <person name="Hiss M."/>
            <person name="Muchero W."/>
            <person name="Kamisugi Y."/>
            <person name="Saleh O."/>
            <person name="Blanc G."/>
            <person name="Decker E.L."/>
            <person name="van Gessel N."/>
            <person name="Grimwood J."/>
            <person name="Hayes R.D."/>
            <person name="Graham S.W."/>
            <person name="Gunter L.E."/>
            <person name="McDaniel S.F."/>
            <person name="Hoernstein S.N.W."/>
            <person name="Larsson A."/>
            <person name="Li F.W."/>
            <person name="Perroud P.F."/>
            <person name="Phillips J."/>
            <person name="Ranjan P."/>
            <person name="Rokshar D.S."/>
            <person name="Rothfels C.J."/>
            <person name="Schneider L."/>
            <person name="Shu S."/>
            <person name="Stevenson D.W."/>
            <person name="Thummler F."/>
            <person name="Tillich M."/>
            <person name="Villarreal Aguilar J.C."/>
            <person name="Widiez T."/>
            <person name="Wong G.K."/>
            <person name="Wymore A."/>
            <person name="Zhang Y."/>
            <person name="Zimmer A.D."/>
            <person name="Quatrano R.S."/>
            <person name="Mayer K.F.X."/>
            <person name="Goodstein D."/>
            <person name="Casacuberta J.M."/>
            <person name="Vandepoele K."/>
            <person name="Reski R."/>
            <person name="Cuming A.C."/>
            <person name="Tuskan G.A."/>
            <person name="Maumus F."/>
            <person name="Salse J."/>
            <person name="Schmutz J."/>
            <person name="Rensing S.A."/>
        </authorList>
    </citation>
    <scope>NUCLEOTIDE SEQUENCE [LARGE SCALE GENOMIC DNA]</scope>
    <source>
        <strain evidence="10 11">cv. Gransden 2004</strain>
    </source>
</reference>
<dbReference type="Pfam" id="PF17137">
    <property type="entry name" value="DUF5110"/>
    <property type="match status" value="1"/>
</dbReference>
<keyword evidence="11" id="KW-1185">Reference proteome</keyword>
<dbReference type="Pfam" id="PF21365">
    <property type="entry name" value="Glyco_hydro_31_3rd"/>
    <property type="match status" value="1"/>
</dbReference>
<dbReference type="PANTHER" id="PTHR22762">
    <property type="entry name" value="ALPHA-GLUCOSIDASE"/>
    <property type="match status" value="1"/>
</dbReference>
<organism evidence="9">
    <name type="scientific">Physcomitrium patens</name>
    <name type="common">Spreading-leaved earth moss</name>
    <name type="synonym">Physcomitrella patens</name>
    <dbReference type="NCBI Taxonomy" id="3218"/>
    <lineage>
        <taxon>Eukaryota</taxon>
        <taxon>Viridiplantae</taxon>
        <taxon>Streptophyta</taxon>
        <taxon>Embryophyta</taxon>
        <taxon>Bryophyta</taxon>
        <taxon>Bryophytina</taxon>
        <taxon>Bryopsida</taxon>
        <taxon>Funariidae</taxon>
        <taxon>Funariales</taxon>
        <taxon>Funariaceae</taxon>
        <taxon>Physcomitrium</taxon>
    </lineage>
</organism>
<dbReference type="Proteomes" id="UP000006727">
    <property type="component" value="Chromosome 13"/>
</dbReference>
<dbReference type="CDD" id="cd14752">
    <property type="entry name" value="GH31_N"/>
    <property type="match status" value="1"/>
</dbReference>
<dbReference type="STRING" id="3218.A0A2K1JLI2"/>